<keyword evidence="1 3" id="KW-0812">Transmembrane</keyword>
<dbReference type="Gene3D" id="1.10.1760.20">
    <property type="match status" value="1"/>
</dbReference>
<sequence>MKKHYTLYAVTIALVVAISLFIIIPIPAVNGFFTFADVGIITASLLFGPIGGLVVGALSGGLIDLLSGYAQWIIFSALIHGAQGYVAGLAQDKDLKNQFPYFILSIIIMVVGYALATWLLYGSLATAIASMPANFLQSTLGVVIAVLLSNRLKPIVKRYL</sequence>
<evidence type="ECO:0000313" key="4">
    <source>
        <dbReference type="EMBL" id="RPA57417.1"/>
    </source>
</evidence>
<dbReference type="InterPro" id="IPR009825">
    <property type="entry name" value="ECF_substrate-spec-like"/>
</dbReference>
<evidence type="ECO:0000313" key="5">
    <source>
        <dbReference type="Proteomes" id="UP000273977"/>
    </source>
</evidence>
<dbReference type="OrthoDB" id="411368at2"/>
<gene>
    <name evidence="4" type="ORF">EF384_08005</name>
</gene>
<name>A0A3N4G7P4_9LACT</name>
<organism evidence="4 5">
    <name type="scientific">Aerococcus agrisoli</name>
    <dbReference type="NCBI Taxonomy" id="2487350"/>
    <lineage>
        <taxon>Bacteria</taxon>
        <taxon>Bacillati</taxon>
        <taxon>Bacillota</taxon>
        <taxon>Bacilli</taxon>
        <taxon>Lactobacillales</taxon>
        <taxon>Aerococcaceae</taxon>
        <taxon>Aerococcus</taxon>
    </lineage>
</organism>
<feature type="transmembrane region" description="Helical" evidence="3">
    <location>
        <begin position="127"/>
        <end position="148"/>
    </location>
</feature>
<reference evidence="4 5" key="1">
    <citation type="submission" date="2018-11" db="EMBL/GenBank/DDBJ databases">
        <title>Aerococcus sp. SJQ22, whole genome shotgun sequence.</title>
        <authorList>
            <person name="Sun L."/>
            <person name="Gao X."/>
            <person name="Chen W."/>
            <person name="Huang K."/>
        </authorList>
    </citation>
    <scope>NUCLEOTIDE SEQUENCE [LARGE SCALE GENOMIC DNA]</scope>
    <source>
        <strain evidence="4 5">SJQ22</strain>
    </source>
</reference>
<keyword evidence="2 3" id="KW-1133">Transmembrane helix</keyword>
<dbReference type="RefSeq" id="WP_123780953.1">
    <property type="nucleotide sequence ID" value="NZ_RKMG01000029.1"/>
</dbReference>
<dbReference type="PANTHER" id="PTHR37815:SF3">
    <property type="entry name" value="UPF0397 PROTEIN SPR0429"/>
    <property type="match status" value="1"/>
</dbReference>
<feature type="transmembrane region" description="Helical" evidence="3">
    <location>
        <begin position="6"/>
        <end position="26"/>
    </location>
</feature>
<dbReference type="AlphaFoldDB" id="A0A3N4G7P4"/>
<dbReference type="EMBL" id="RKMG01000029">
    <property type="protein sequence ID" value="RPA57417.1"/>
    <property type="molecule type" value="Genomic_DNA"/>
</dbReference>
<dbReference type="PANTHER" id="PTHR37815">
    <property type="entry name" value="UPF0397 PROTEIN BC_2624-RELATED"/>
    <property type="match status" value="1"/>
</dbReference>
<evidence type="ECO:0000256" key="3">
    <source>
        <dbReference type="SAM" id="Phobius"/>
    </source>
</evidence>
<evidence type="ECO:0000256" key="1">
    <source>
        <dbReference type="ARBA" id="ARBA00022692"/>
    </source>
</evidence>
<feature type="transmembrane region" description="Helical" evidence="3">
    <location>
        <begin position="101"/>
        <end position="121"/>
    </location>
</feature>
<accession>A0A3N4G7P4</accession>
<comment type="caution">
    <text evidence="4">The sequence shown here is derived from an EMBL/GenBank/DDBJ whole genome shotgun (WGS) entry which is preliminary data.</text>
</comment>
<proteinExistence type="predicted"/>
<keyword evidence="3" id="KW-0472">Membrane</keyword>
<dbReference type="Proteomes" id="UP000273977">
    <property type="component" value="Unassembled WGS sequence"/>
</dbReference>
<evidence type="ECO:0000256" key="2">
    <source>
        <dbReference type="ARBA" id="ARBA00022989"/>
    </source>
</evidence>
<feature type="transmembrane region" description="Helical" evidence="3">
    <location>
        <begin position="38"/>
        <end position="63"/>
    </location>
</feature>
<dbReference type="GO" id="GO:0016020">
    <property type="term" value="C:membrane"/>
    <property type="evidence" value="ECO:0007669"/>
    <property type="project" value="InterPro"/>
</dbReference>
<protein>
    <submittedName>
        <fullName evidence="4">ECF transporter S component</fullName>
    </submittedName>
</protein>
<keyword evidence="5" id="KW-1185">Reference proteome</keyword>
<dbReference type="Pfam" id="PF07155">
    <property type="entry name" value="ECF-ribofla_trS"/>
    <property type="match status" value="1"/>
</dbReference>